<evidence type="ECO:0000313" key="1">
    <source>
        <dbReference type="EMBL" id="MCT7969137.1"/>
    </source>
</evidence>
<protein>
    <submittedName>
        <fullName evidence="1">Membrane protein insertion efficiency factor YidD</fullName>
    </submittedName>
</protein>
<dbReference type="NCBIfam" id="TIGR00278">
    <property type="entry name" value="membrane protein insertion efficiency factor YidD"/>
    <property type="match status" value="1"/>
</dbReference>
<dbReference type="RefSeq" id="WP_368008610.1">
    <property type="nucleotide sequence ID" value="NZ_JAMXFF010000043.1"/>
</dbReference>
<dbReference type="EMBL" id="JAMXFF010000043">
    <property type="protein sequence ID" value="MCT7969137.1"/>
    <property type="molecule type" value="Genomic_DNA"/>
</dbReference>
<dbReference type="Proteomes" id="UP001525890">
    <property type="component" value="Unassembled WGS sequence"/>
</dbReference>
<evidence type="ECO:0000313" key="2">
    <source>
        <dbReference type="Proteomes" id="UP001525890"/>
    </source>
</evidence>
<name>A0ABT2MX92_9CYAN</name>
<gene>
    <name evidence="1" type="primary">yidD</name>
    <name evidence="1" type="ORF">NG799_22745</name>
</gene>
<accession>A0ABT2MX92</accession>
<sequence length="97" mass="10620">MQLTRVDGIARGLALEAIASYKIHLSPRKGFACAHRILHQDESCSDYIYRMFSSENFLAAVAQSGERFRACANAHQALKGTSKSSFGCIVLPCCLPL</sequence>
<comment type="caution">
    <text evidence="1">The sequence shown here is derived from an EMBL/GenBank/DDBJ whole genome shotgun (WGS) entry which is preliminary data.</text>
</comment>
<dbReference type="InterPro" id="IPR002696">
    <property type="entry name" value="Membr_insert_effic_factor_YidD"/>
</dbReference>
<proteinExistence type="predicted"/>
<keyword evidence="2" id="KW-1185">Reference proteome</keyword>
<organism evidence="1 2">
    <name type="scientific">Laspinema palackyanum D2a</name>
    <dbReference type="NCBI Taxonomy" id="2953684"/>
    <lineage>
        <taxon>Bacteria</taxon>
        <taxon>Bacillati</taxon>
        <taxon>Cyanobacteriota</taxon>
        <taxon>Cyanophyceae</taxon>
        <taxon>Oscillatoriophycideae</taxon>
        <taxon>Oscillatoriales</taxon>
        <taxon>Laspinemataceae</taxon>
        <taxon>Laspinema</taxon>
        <taxon>Laspinema palackyanum</taxon>
    </lineage>
</organism>
<reference evidence="1 2" key="1">
    <citation type="journal article" date="2022" name="Front. Microbiol.">
        <title>High genomic differentiation and limited gene flow indicate recent cryptic speciation within the genus Laspinema (cyanobacteria).</title>
        <authorList>
            <person name="Stanojkovic A."/>
            <person name="Skoupy S."/>
            <person name="Skaloud P."/>
            <person name="Dvorak P."/>
        </authorList>
    </citation>
    <scope>NUCLEOTIDE SEQUENCE [LARGE SCALE GENOMIC DNA]</scope>
    <source>
        <strain evidence="1 2">D2a</strain>
    </source>
</reference>